<evidence type="ECO:0000256" key="1">
    <source>
        <dbReference type="ARBA" id="ARBA00006213"/>
    </source>
</evidence>
<feature type="transmembrane region" description="Helical" evidence="6">
    <location>
        <begin position="376"/>
        <end position="394"/>
    </location>
</feature>
<dbReference type="Proteomes" id="UP000233837">
    <property type="component" value="Unassembled WGS sequence"/>
</dbReference>
<dbReference type="STRING" id="906689.A0A2I0X475"/>
<dbReference type="AlphaFoldDB" id="A0A2I0X475"/>
<dbReference type="GO" id="GO:0015211">
    <property type="term" value="F:purine nucleoside transmembrane transporter activity"/>
    <property type="evidence" value="ECO:0007669"/>
    <property type="project" value="UniProtKB-UniRule"/>
</dbReference>
<evidence type="ECO:0000313" key="8">
    <source>
        <dbReference type="Proteomes" id="UP000233837"/>
    </source>
</evidence>
<sequence>MELSSHDENIGRLCKTSNDNKIDQADFGARFDNDCSEEFQHGRRPRTAAPYQRLLLLYPARSSPKEATFAQSQSSFKLRKWQWWFLLFIYSFLILAGQTSGTLLGRFYFKQGGKSLWMATIVPSSGFPLLIPLLLILRSSSTAAAAATVSRPSIAKLAAIYIGFGLIGTGDNLMYSYGLLYLPVSTFSLVCATQLAFNAVFSYFLNSQKFTPFIFNSIILLTLAAALLGVHSDSGSASDHNYPLGLALTLAASAVFSLVLSLTQLVFQKVIKAETFTVVLEMILWTGLVSSVASVVGLFAGGEWKMIHEEFTGSEKGRVSYLMTLIWIAICWLLYGVGNIGLIFLVSSLFANVIGTLGLPLVPIFAVMFFHERMDGVKAVALLMAILGFVNYVYQHYLDDTKEKRAVTRDEQP</sequence>
<feature type="transmembrane region" description="Helical" evidence="6">
    <location>
        <begin position="180"/>
        <end position="201"/>
    </location>
</feature>
<keyword evidence="2 6" id="KW-0813">Transport</keyword>
<feature type="transmembrane region" description="Helical" evidence="6">
    <location>
        <begin position="244"/>
        <end position="267"/>
    </location>
</feature>
<evidence type="ECO:0000256" key="3">
    <source>
        <dbReference type="ARBA" id="ARBA00022692"/>
    </source>
</evidence>
<evidence type="ECO:0000313" key="7">
    <source>
        <dbReference type="EMBL" id="PKU82724.1"/>
    </source>
</evidence>
<reference evidence="7 8" key="1">
    <citation type="journal article" date="2016" name="Sci. Rep.">
        <title>The Dendrobium catenatum Lindl. genome sequence provides insights into polysaccharide synthase, floral development and adaptive evolution.</title>
        <authorList>
            <person name="Zhang G.Q."/>
            <person name="Xu Q."/>
            <person name="Bian C."/>
            <person name="Tsai W.C."/>
            <person name="Yeh C.M."/>
            <person name="Liu K.W."/>
            <person name="Yoshida K."/>
            <person name="Zhang L.S."/>
            <person name="Chang S.B."/>
            <person name="Chen F."/>
            <person name="Shi Y."/>
            <person name="Su Y.Y."/>
            <person name="Zhang Y.Q."/>
            <person name="Chen L.J."/>
            <person name="Yin Y."/>
            <person name="Lin M."/>
            <person name="Huang H."/>
            <person name="Deng H."/>
            <person name="Wang Z.W."/>
            <person name="Zhu S.L."/>
            <person name="Zhao X."/>
            <person name="Deng C."/>
            <person name="Niu S.C."/>
            <person name="Huang J."/>
            <person name="Wang M."/>
            <person name="Liu G.H."/>
            <person name="Yang H.J."/>
            <person name="Xiao X.J."/>
            <person name="Hsiao Y.Y."/>
            <person name="Wu W.L."/>
            <person name="Chen Y.Y."/>
            <person name="Mitsuda N."/>
            <person name="Ohme-Takagi M."/>
            <person name="Luo Y.B."/>
            <person name="Van de Peer Y."/>
            <person name="Liu Z.J."/>
        </authorList>
    </citation>
    <scope>NUCLEOTIDE SEQUENCE [LARGE SCALE GENOMIC DNA]</scope>
    <source>
        <tissue evidence="7">The whole plant</tissue>
    </source>
</reference>
<evidence type="ECO:0000256" key="5">
    <source>
        <dbReference type="ARBA" id="ARBA00023136"/>
    </source>
</evidence>
<comment type="subcellular location">
    <subcellularLocation>
        <location evidence="6">Membrane</location>
        <topology evidence="6">Multi-pass membrane protein</topology>
    </subcellularLocation>
</comment>
<accession>A0A2I0X475</accession>
<dbReference type="GO" id="GO:0016020">
    <property type="term" value="C:membrane"/>
    <property type="evidence" value="ECO:0007669"/>
    <property type="project" value="UniProtKB-SubCell"/>
</dbReference>
<keyword evidence="5 6" id="KW-0472">Membrane</keyword>
<feature type="transmembrane region" description="Helical" evidence="6">
    <location>
        <begin position="349"/>
        <end position="370"/>
    </location>
</feature>
<reference evidence="7 8" key="2">
    <citation type="journal article" date="2017" name="Nature">
        <title>The Apostasia genome and the evolution of orchids.</title>
        <authorList>
            <person name="Zhang G.Q."/>
            <person name="Liu K.W."/>
            <person name="Li Z."/>
            <person name="Lohaus R."/>
            <person name="Hsiao Y.Y."/>
            <person name="Niu S.C."/>
            <person name="Wang J.Y."/>
            <person name="Lin Y.C."/>
            <person name="Xu Q."/>
            <person name="Chen L.J."/>
            <person name="Yoshida K."/>
            <person name="Fujiwara S."/>
            <person name="Wang Z.W."/>
            <person name="Zhang Y.Q."/>
            <person name="Mitsuda N."/>
            <person name="Wang M."/>
            <person name="Liu G.H."/>
            <person name="Pecoraro L."/>
            <person name="Huang H.X."/>
            <person name="Xiao X.J."/>
            <person name="Lin M."/>
            <person name="Wu X.Y."/>
            <person name="Wu W.L."/>
            <person name="Chen Y.Y."/>
            <person name="Chang S.B."/>
            <person name="Sakamoto S."/>
            <person name="Ohme-Takagi M."/>
            <person name="Yagi M."/>
            <person name="Zeng S.J."/>
            <person name="Shen C.Y."/>
            <person name="Yeh C.M."/>
            <person name="Luo Y.B."/>
            <person name="Tsai W.C."/>
            <person name="Van de Peer Y."/>
            <person name="Liu Z.J."/>
        </authorList>
    </citation>
    <scope>NUCLEOTIDE SEQUENCE [LARGE SCALE GENOMIC DNA]</scope>
    <source>
        <tissue evidence="7">The whole plant</tissue>
    </source>
</reference>
<keyword evidence="3 6" id="KW-0812">Transmembrane</keyword>
<feature type="transmembrane region" description="Helical" evidence="6">
    <location>
        <begin position="115"/>
        <end position="137"/>
    </location>
</feature>
<dbReference type="PANTHER" id="PTHR31376">
    <property type="entry name" value="OS09G0467300 PROTEIN-RELATED"/>
    <property type="match status" value="1"/>
</dbReference>
<organism evidence="7 8">
    <name type="scientific">Dendrobium catenatum</name>
    <dbReference type="NCBI Taxonomy" id="906689"/>
    <lineage>
        <taxon>Eukaryota</taxon>
        <taxon>Viridiplantae</taxon>
        <taxon>Streptophyta</taxon>
        <taxon>Embryophyta</taxon>
        <taxon>Tracheophyta</taxon>
        <taxon>Spermatophyta</taxon>
        <taxon>Magnoliopsida</taxon>
        <taxon>Liliopsida</taxon>
        <taxon>Asparagales</taxon>
        <taxon>Orchidaceae</taxon>
        <taxon>Epidendroideae</taxon>
        <taxon>Malaxideae</taxon>
        <taxon>Dendrobiinae</taxon>
        <taxon>Dendrobium</taxon>
    </lineage>
</organism>
<dbReference type="PANTHER" id="PTHR31376:SF2">
    <property type="entry name" value="PURINE PERMEASE 11-RELATED"/>
    <property type="match status" value="1"/>
</dbReference>
<keyword evidence="4 6" id="KW-1133">Transmembrane helix</keyword>
<feature type="transmembrane region" description="Helical" evidence="6">
    <location>
        <begin position="319"/>
        <end position="337"/>
    </location>
</feature>
<name>A0A2I0X475_9ASPA</name>
<evidence type="ECO:0000256" key="6">
    <source>
        <dbReference type="RuleBase" id="RU368015"/>
    </source>
</evidence>
<dbReference type="GO" id="GO:0005345">
    <property type="term" value="F:purine nucleobase transmembrane transporter activity"/>
    <property type="evidence" value="ECO:0007669"/>
    <property type="project" value="UniProtKB-UniRule"/>
</dbReference>
<proteinExistence type="inferred from homology"/>
<feature type="transmembrane region" description="Helical" evidence="6">
    <location>
        <begin position="213"/>
        <end position="232"/>
    </location>
</feature>
<evidence type="ECO:0000256" key="2">
    <source>
        <dbReference type="ARBA" id="ARBA00022448"/>
    </source>
</evidence>
<dbReference type="EMBL" id="KZ502164">
    <property type="protein sequence ID" value="PKU82724.1"/>
    <property type="molecule type" value="Genomic_DNA"/>
</dbReference>
<evidence type="ECO:0000256" key="4">
    <source>
        <dbReference type="ARBA" id="ARBA00022989"/>
    </source>
</evidence>
<protein>
    <recommendedName>
        <fullName evidence="6">Probable purine permease</fullName>
    </recommendedName>
</protein>
<feature type="transmembrane region" description="Helical" evidence="6">
    <location>
        <begin position="279"/>
        <end position="299"/>
    </location>
</feature>
<keyword evidence="8" id="KW-1185">Reference proteome</keyword>
<dbReference type="InterPro" id="IPR030182">
    <property type="entry name" value="PUP_plant"/>
</dbReference>
<comment type="similarity">
    <text evidence="1 6">Belongs to the purine permeases (TC 2.A.7.14) family.</text>
</comment>
<feature type="transmembrane region" description="Helical" evidence="6">
    <location>
        <begin position="83"/>
        <end position="109"/>
    </location>
</feature>
<dbReference type="Pfam" id="PF16913">
    <property type="entry name" value="PUNUT"/>
    <property type="match status" value="1"/>
</dbReference>
<gene>
    <name evidence="7" type="primary">PUP9</name>
    <name evidence="7" type="ORF">MA16_Dca020303</name>
</gene>
<feature type="transmembrane region" description="Helical" evidence="6">
    <location>
        <begin position="149"/>
        <end position="168"/>
    </location>
</feature>